<dbReference type="AlphaFoldDB" id="A0A2R8BQN1"/>
<dbReference type="Proteomes" id="UP000244912">
    <property type="component" value="Unassembled WGS sequence"/>
</dbReference>
<dbReference type="RefSeq" id="WP_108892330.1">
    <property type="nucleotide sequence ID" value="NZ_ONZF01000001.1"/>
</dbReference>
<accession>A0A2R8BQN1</accession>
<gene>
    <name evidence="1" type="ORF">PAA8504_00228</name>
</gene>
<dbReference type="OrthoDB" id="7873197at2"/>
<reference evidence="1 2" key="1">
    <citation type="submission" date="2018-03" db="EMBL/GenBank/DDBJ databases">
        <authorList>
            <person name="Keele B.F."/>
        </authorList>
    </citation>
    <scope>NUCLEOTIDE SEQUENCE [LARGE SCALE GENOMIC DNA]</scope>
    <source>
        <strain evidence="1 2">CECT 8504</strain>
    </source>
</reference>
<keyword evidence="2" id="KW-1185">Reference proteome</keyword>
<evidence type="ECO:0000313" key="2">
    <source>
        <dbReference type="Proteomes" id="UP000244912"/>
    </source>
</evidence>
<dbReference type="EMBL" id="ONZF01000001">
    <property type="protein sequence ID" value="SPJ22435.1"/>
    <property type="molecule type" value="Genomic_DNA"/>
</dbReference>
<evidence type="ECO:0000313" key="1">
    <source>
        <dbReference type="EMBL" id="SPJ22435.1"/>
    </source>
</evidence>
<sequence>MTVIRLDDEESGNAKAALDLADEQVMEMLAALTRAKDRIFAEEDVSDAEVRQRLASVQKSIQHVFDERKRFDELRKKHAGIVHDYAIDFDWARDEIGRRLDRLRVAKDAGGVPGEPV</sequence>
<organism evidence="1 2">
    <name type="scientific">Palleronia abyssalis</name>
    <dbReference type="NCBI Taxonomy" id="1501240"/>
    <lineage>
        <taxon>Bacteria</taxon>
        <taxon>Pseudomonadati</taxon>
        <taxon>Pseudomonadota</taxon>
        <taxon>Alphaproteobacteria</taxon>
        <taxon>Rhodobacterales</taxon>
        <taxon>Roseobacteraceae</taxon>
        <taxon>Palleronia</taxon>
    </lineage>
</organism>
<proteinExistence type="predicted"/>
<name>A0A2R8BQN1_9RHOB</name>
<protein>
    <submittedName>
        <fullName evidence="1">Uncharacterized protein</fullName>
    </submittedName>
</protein>